<evidence type="ECO:0000259" key="4">
    <source>
        <dbReference type="Pfam" id="PF01494"/>
    </source>
</evidence>
<dbReference type="Proteomes" id="UP000250140">
    <property type="component" value="Unassembled WGS sequence"/>
</dbReference>
<keyword evidence="6" id="KW-1185">Reference proteome</keyword>
<keyword evidence="2" id="KW-0274">FAD</keyword>
<dbReference type="PANTHER" id="PTHR43476:SF3">
    <property type="entry name" value="FAD-BINDING MONOOXYGENASE"/>
    <property type="match status" value="1"/>
</dbReference>
<dbReference type="Gene3D" id="3.50.50.60">
    <property type="entry name" value="FAD/NAD(P)-binding domain"/>
    <property type="match status" value="1"/>
</dbReference>
<sequence>METTEVIICGCGPTGAMLASQLGRLGVNNICVDKEDGITTDPRGIALDEDGIRALQSAGIYEHIYRDIGQCMGLFKFVGGVHTDLNHPPFLTMDYTTSKGGTGHVGFICHKQPHLENTFADRSLRRRVISEDDEWVYATYRTADGSERTIRGRFLVGADGKTGFTRKKYLEPKGILMTHFSQSSYEETWVAPGYSPEDVFNLFFPPNFRFLCNPHRPAVCGRFGTPAERLWRFEFVVRPGEDGNELATPAKLKEILYPYLTHPGTCYGLQTEVAYPLDCVKTLRSRPFFFSARTCNKWSLERVILSGDSAHVFPPFGGQGLASGFRDACSLAWRLKVACQSGFKPYERLFEGWYKERKDQLDKSLAATIENGRYVTEGNPFKILFRDTYLWMVQPIPWWKRELEKGARRHGMCRYQYDPGMHFICQLDGGLLLPQVYCSPLDITTSTKPGECISFTDDEIFSPTKQGLFQLVAVVNSSGEFPGAYEELQKIERYSNHYIVVSEATVVVMDPQAKSSAVAAARYRTVRVATADEFAMSPLCKNRPPPKYYDEYRIAAGVPGSKYIIVRPDRFVFAACRTRDGLVYALGQMESVLHGKTM</sequence>
<dbReference type="EMBL" id="KV750989">
    <property type="protein sequence ID" value="OCL02191.1"/>
    <property type="molecule type" value="Genomic_DNA"/>
</dbReference>
<name>A0A8E2ENW6_9PEZI</name>
<evidence type="ECO:0000256" key="3">
    <source>
        <dbReference type="ARBA" id="ARBA00023002"/>
    </source>
</evidence>
<organism evidence="5 6">
    <name type="scientific">Glonium stellatum</name>
    <dbReference type="NCBI Taxonomy" id="574774"/>
    <lineage>
        <taxon>Eukaryota</taxon>
        <taxon>Fungi</taxon>
        <taxon>Dikarya</taxon>
        <taxon>Ascomycota</taxon>
        <taxon>Pezizomycotina</taxon>
        <taxon>Dothideomycetes</taxon>
        <taxon>Pleosporomycetidae</taxon>
        <taxon>Gloniales</taxon>
        <taxon>Gloniaceae</taxon>
        <taxon>Glonium</taxon>
    </lineage>
</organism>
<dbReference type="GO" id="GO:0008688">
    <property type="term" value="F:3-(3-hydroxyphenyl)propionate hydroxylase activity"/>
    <property type="evidence" value="ECO:0007669"/>
    <property type="project" value="TreeGrafter"/>
</dbReference>
<dbReference type="OrthoDB" id="2096480at2759"/>
<gene>
    <name evidence="5" type="ORF">AOQ84DRAFT_424074</name>
</gene>
<dbReference type="SUPFAM" id="SSF51905">
    <property type="entry name" value="FAD/NAD(P)-binding domain"/>
    <property type="match status" value="1"/>
</dbReference>
<dbReference type="Gene3D" id="3.30.9.10">
    <property type="entry name" value="D-Amino Acid Oxidase, subunit A, domain 2"/>
    <property type="match status" value="1"/>
</dbReference>
<dbReference type="InterPro" id="IPR002938">
    <property type="entry name" value="FAD-bd"/>
</dbReference>
<dbReference type="InterPro" id="IPR036188">
    <property type="entry name" value="FAD/NAD-bd_sf"/>
</dbReference>
<dbReference type="PRINTS" id="PR00420">
    <property type="entry name" value="RNGMNOXGNASE"/>
</dbReference>
<dbReference type="GO" id="GO:0071949">
    <property type="term" value="F:FAD binding"/>
    <property type="evidence" value="ECO:0007669"/>
    <property type="project" value="InterPro"/>
</dbReference>
<accession>A0A8E2ENW6</accession>
<dbReference type="Pfam" id="PF01494">
    <property type="entry name" value="FAD_binding_3"/>
    <property type="match status" value="1"/>
</dbReference>
<feature type="domain" description="FAD-binding" evidence="4">
    <location>
        <begin position="4"/>
        <end position="337"/>
    </location>
</feature>
<evidence type="ECO:0000256" key="2">
    <source>
        <dbReference type="ARBA" id="ARBA00022827"/>
    </source>
</evidence>
<dbReference type="AlphaFoldDB" id="A0A8E2ENW6"/>
<dbReference type="InterPro" id="IPR050631">
    <property type="entry name" value="PheA/TfdB_FAD_monoxygenase"/>
</dbReference>
<evidence type="ECO:0000313" key="6">
    <source>
        <dbReference type="Proteomes" id="UP000250140"/>
    </source>
</evidence>
<evidence type="ECO:0000256" key="1">
    <source>
        <dbReference type="ARBA" id="ARBA00022630"/>
    </source>
</evidence>
<reference evidence="5 6" key="1">
    <citation type="journal article" date="2016" name="Nat. Commun.">
        <title>Ectomycorrhizal ecology is imprinted in the genome of the dominant symbiotic fungus Cenococcum geophilum.</title>
        <authorList>
            <consortium name="DOE Joint Genome Institute"/>
            <person name="Peter M."/>
            <person name="Kohler A."/>
            <person name="Ohm R.A."/>
            <person name="Kuo A."/>
            <person name="Krutzmann J."/>
            <person name="Morin E."/>
            <person name="Arend M."/>
            <person name="Barry K.W."/>
            <person name="Binder M."/>
            <person name="Choi C."/>
            <person name="Clum A."/>
            <person name="Copeland A."/>
            <person name="Grisel N."/>
            <person name="Haridas S."/>
            <person name="Kipfer T."/>
            <person name="LaButti K."/>
            <person name="Lindquist E."/>
            <person name="Lipzen A."/>
            <person name="Maire R."/>
            <person name="Meier B."/>
            <person name="Mihaltcheva S."/>
            <person name="Molinier V."/>
            <person name="Murat C."/>
            <person name="Poggeler S."/>
            <person name="Quandt C.A."/>
            <person name="Sperisen C."/>
            <person name="Tritt A."/>
            <person name="Tisserant E."/>
            <person name="Crous P.W."/>
            <person name="Henrissat B."/>
            <person name="Nehls U."/>
            <person name="Egli S."/>
            <person name="Spatafora J.W."/>
            <person name="Grigoriev I.V."/>
            <person name="Martin F.M."/>
        </authorList>
    </citation>
    <scope>NUCLEOTIDE SEQUENCE [LARGE SCALE GENOMIC DNA]</scope>
    <source>
        <strain evidence="5 6">CBS 207.34</strain>
    </source>
</reference>
<keyword evidence="1" id="KW-0285">Flavoprotein</keyword>
<dbReference type="GO" id="GO:0019622">
    <property type="term" value="P:3-(3-hydroxy)phenylpropionate catabolic process"/>
    <property type="evidence" value="ECO:0007669"/>
    <property type="project" value="TreeGrafter"/>
</dbReference>
<evidence type="ECO:0000313" key="5">
    <source>
        <dbReference type="EMBL" id="OCL02191.1"/>
    </source>
</evidence>
<keyword evidence="5" id="KW-0503">Monooxygenase</keyword>
<protein>
    <submittedName>
        <fullName evidence="5">Monooxygenase</fullName>
    </submittedName>
</protein>
<dbReference type="PANTHER" id="PTHR43476">
    <property type="entry name" value="3-(3-HYDROXY-PHENYL)PROPIONATE/3-HYDROXYCINNAMIC ACID HYDROXYLASE"/>
    <property type="match status" value="1"/>
</dbReference>
<keyword evidence="3" id="KW-0560">Oxidoreductase</keyword>
<proteinExistence type="predicted"/>